<keyword evidence="3" id="KW-1185">Reference proteome</keyword>
<comment type="caution">
    <text evidence="2">The sequence shown here is derived from an EMBL/GenBank/DDBJ whole genome shotgun (WGS) entry which is preliminary data.</text>
</comment>
<protein>
    <submittedName>
        <fullName evidence="2">Uncharacterized protein</fullName>
    </submittedName>
</protein>
<dbReference type="Proteomes" id="UP001052739">
    <property type="component" value="Unassembled WGS sequence"/>
</dbReference>
<reference evidence="2" key="1">
    <citation type="submission" date="2024-05" db="EMBL/GenBank/DDBJ databases">
        <title>Whole genome shotgun sequence of Streptomyces hydrogenans NBRC 13475.</title>
        <authorList>
            <person name="Komaki H."/>
            <person name="Tamura T."/>
        </authorList>
    </citation>
    <scope>NUCLEOTIDE SEQUENCE</scope>
    <source>
        <strain evidence="2">NBRC 13475</strain>
    </source>
</reference>
<organism evidence="2 3">
    <name type="scientific">Streptomyces hydrogenans</name>
    <dbReference type="NCBI Taxonomy" id="1873719"/>
    <lineage>
        <taxon>Bacteria</taxon>
        <taxon>Bacillati</taxon>
        <taxon>Actinomycetota</taxon>
        <taxon>Actinomycetes</taxon>
        <taxon>Kitasatosporales</taxon>
        <taxon>Streptomycetaceae</taxon>
        <taxon>Streptomyces</taxon>
    </lineage>
</organism>
<dbReference type="EMBL" id="BNDW01000056">
    <property type="protein sequence ID" value="GHI24429.1"/>
    <property type="molecule type" value="Genomic_DNA"/>
</dbReference>
<proteinExistence type="predicted"/>
<name>A0ABQ3PHD2_9ACTN</name>
<feature type="compositionally biased region" description="Basic and acidic residues" evidence="1">
    <location>
        <begin position="11"/>
        <end position="20"/>
    </location>
</feature>
<feature type="region of interest" description="Disordered" evidence="1">
    <location>
        <begin position="1"/>
        <end position="20"/>
    </location>
</feature>
<gene>
    <name evidence="2" type="ORF">Shyd_58000</name>
</gene>
<evidence type="ECO:0000313" key="3">
    <source>
        <dbReference type="Proteomes" id="UP001052739"/>
    </source>
</evidence>
<accession>A0ABQ3PHD2</accession>
<evidence type="ECO:0000313" key="2">
    <source>
        <dbReference type="EMBL" id="GHI24429.1"/>
    </source>
</evidence>
<evidence type="ECO:0000256" key="1">
    <source>
        <dbReference type="SAM" id="MobiDB-lite"/>
    </source>
</evidence>
<sequence>MPRRQNTAAQRAREVQRETGAKYTTALREATEDTIRTGRLPAGNCLAECATLPSGTGVHPEVDDEWAPKMFDSALLGGPRAVFGGPAAGRRPSR</sequence>